<reference evidence="7 8" key="1">
    <citation type="submission" date="2024-09" db="EMBL/GenBank/DDBJ databases">
        <title>Chromosome-scale assembly of Riccia fluitans.</title>
        <authorList>
            <person name="Paukszto L."/>
            <person name="Sawicki J."/>
            <person name="Karawczyk K."/>
            <person name="Piernik-Szablinska J."/>
            <person name="Szczecinska M."/>
            <person name="Mazdziarz M."/>
        </authorList>
    </citation>
    <scope>NUCLEOTIDE SEQUENCE [LARGE SCALE GENOMIC DNA]</scope>
    <source>
        <strain evidence="7">Rf_01</strain>
        <tissue evidence="7">Aerial parts of the thallus</tissue>
    </source>
</reference>
<evidence type="ECO:0000313" key="7">
    <source>
        <dbReference type="EMBL" id="KAL2642115.1"/>
    </source>
</evidence>
<dbReference type="Gene3D" id="3.40.50.11340">
    <property type="match status" value="1"/>
</dbReference>
<dbReference type="PANTHER" id="PTHR31889">
    <property type="entry name" value="FUCOSYLTRANSFERASE 2-RELATED"/>
    <property type="match status" value="1"/>
</dbReference>
<comment type="caution">
    <text evidence="7">The sequence shown here is derived from an EMBL/GenBank/DDBJ whole genome shotgun (WGS) entry which is preliminary data.</text>
</comment>
<dbReference type="Proteomes" id="UP001605036">
    <property type="component" value="Unassembled WGS sequence"/>
</dbReference>
<evidence type="ECO:0000256" key="4">
    <source>
        <dbReference type="ARBA" id="ARBA00023180"/>
    </source>
</evidence>
<sequence length="550" mass="61840">MGMYRNMAAVCSFLNPSSQRMWIKAAGFALLTGSVLMCLALQSVLQVGISWSQMLGVTSLTPFQPSPSHVIESWSSSCLSRTQQMNYRPASQSISNSASWEKAFRDYKKFHNQCSQGRNWTLQFLEDATESNHSRDSHHSASSCGVLVYVEGSAGMGNRLLSLVSAFLYSLLTNRVFLLDSRGHLPELLCEPFSDSSWLLSSNFPFKALDEATTLGEFDQAAALAGDFSAQVVKLQLDHDQTISDQRFFCAETRKALELVPWLVWTSNQYYGPRFFTFPELWEPLTALFPNVSLTFTHLSRSLLLPSNSVWDKVTRMYSSYLTHVDQLLGVQIRRHSVDDRGRYDEAAFHRILHCLTGRKFLPNVGLSNGSMRQESQTPGRYSPPRVNYAVLVTSLQIKFFEELRDLYTNVATVDRSLVRVHMVSHEGVEWHSFDQDQKAFIEMWLLSLSDRIVTSSMSTFGYIAQGLGALRPLVVDLRGEISEQTSASMESVCYFGQSIEPCNHHTFYPTGSNCAVNQTTLSDIHLAWIRSNLLPCQDAPAGLQLAAYL</sequence>
<keyword evidence="4" id="KW-0325">Glycoprotein</keyword>
<protein>
    <recommendedName>
        <fullName evidence="6">Fucosyltransferase</fullName>
        <ecNumber evidence="6">2.4.1.-</ecNumber>
    </recommendedName>
</protein>
<dbReference type="AlphaFoldDB" id="A0ABD1Z326"/>
<gene>
    <name evidence="7" type="ORF">R1flu_009702</name>
</gene>
<evidence type="ECO:0000256" key="5">
    <source>
        <dbReference type="ARBA" id="ARBA00023316"/>
    </source>
</evidence>
<dbReference type="GO" id="GO:0071555">
    <property type="term" value="P:cell wall organization"/>
    <property type="evidence" value="ECO:0007669"/>
    <property type="project" value="UniProtKB-UniRule"/>
</dbReference>
<proteinExistence type="inferred from homology"/>
<dbReference type="GO" id="GO:0032580">
    <property type="term" value="C:Golgi cisterna membrane"/>
    <property type="evidence" value="ECO:0007669"/>
    <property type="project" value="UniProtKB-SubCell"/>
</dbReference>
<comment type="similarity">
    <text evidence="1 6">Belongs to the glycosyltransferase 37 family.</text>
</comment>
<name>A0ABD1Z326_9MARC</name>
<comment type="subcellular location">
    <subcellularLocation>
        <location evidence="6">Golgi apparatus</location>
        <location evidence="6">Golgi stack membrane</location>
        <topology evidence="6">Single-pass type II membrane protein</topology>
    </subcellularLocation>
</comment>
<keyword evidence="3 6" id="KW-0808">Transferase</keyword>
<evidence type="ECO:0000256" key="3">
    <source>
        <dbReference type="ARBA" id="ARBA00022679"/>
    </source>
</evidence>
<dbReference type="EMBL" id="JBHFFA010000002">
    <property type="protein sequence ID" value="KAL2642115.1"/>
    <property type="molecule type" value="Genomic_DNA"/>
</dbReference>
<dbReference type="EC" id="2.4.1.-" evidence="6"/>
<comment type="function">
    <text evidence="6">May be involved in cell wall biosynthesis.</text>
</comment>
<dbReference type="GO" id="GO:0016757">
    <property type="term" value="F:glycosyltransferase activity"/>
    <property type="evidence" value="ECO:0007669"/>
    <property type="project" value="UniProtKB-KW"/>
</dbReference>
<evidence type="ECO:0000256" key="6">
    <source>
        <dbReference type="RuleBase" id="RU367004"/>
    </source>
</evidence>
<dbReference type="InterPro" id="IPR004938">
    <property type="entry name" value="XG_FTase"/>
</dbReference>
<dbReference type="PANTHER" id="PTHR31889:SF75">
    <property type="entry name" value="FUCOSYLTRANSFERASE"/>
    <property type="match status" value="1"/>
</dbReference>
<accession>A0ABD1Z326</accession>
<keyword evidence="6" id="KW-0333">Golgi apparatus</keyword>
<evidence type="ECO:0000256" key="1">
    <source>
        <dbReference type="ARBA" id="ARBA00010481"/>
    </source>
</evidence>
<evidence type="ECO:0000256" key="2">
    <source>
        <dbReference type="ARBA" id="ARBA00022676"/>
    </source>
</evidence>
<organism evidence="7 8">
    <name type="scientific">Riccia fluitans</name>
    <dbReference type="NCBI Taxonomy" id="41844"/>
    <lineage>
        <taxon>Eukaryota</taxon>
        <taxon>Viridiplantae</taxon>
        <taxon>Streptophyta</taxon>
        <taxon>Embryophyta</taxon>
        <taxon>Marchantiophyta</taxon>
        <taxon>Marchantiopsida</taxon>
        <taxon>Marchantiidae</taxon>
        <taxon>Marchantiales</taxon>
        <taxon>Ricciaceae</taxon>
        <taxon>Riccia</taxon>
    </lineage>
</organism>
<keyword evidence="5 6" id="KW-0961">Cell wall biogenesis/degradation</keyword>
<keyword evidence="8" id="KW-1185">Reference proteome</keyword>
<evidence type="ECO:0000313" key="8">
    <source>
        <dbReference type="Proteomes" id="UP001605036"/>
    </source>
</evidence>
<keyword evidence="2 6" id="KW-0328">Glycosyltransferase</keyword>
<dbReference type="Pfam" id="PF03254">
    <property type="entry name" value="XG_FTase"/>
    <property type="match status" value="1"/>
</dbReference>